<dbReference type="InterPro" id="IPR012336">
    <property type="entry name" value="Thioredoxin-like_fold"/>
</dbReference>
<keyword evidence="4" id="KW-0676">Redox-active center</keyword>
<evidence type="ECO:0000256" key="1">
    <source>
        <dbReference type="ARBA" id="ARBA00004196"/>
    </source>
</evidence>
<comment type="caution">
    <text evidence="6">The sequence shown here is derived from an EMBL/GenBank/DDBJ whole genome shotgun (WGS) entry which is preliminary data.</text>
</comment>
<dbReference type="Proteomes" id="UP001176891">
    <property type="component" value="Unassembled WGS sequence"/>
</dbReference>
<keyword evidence="2" id="KW-0201">Cytochrome c-type biogenesis</keyword>
<dbReference type="EMBL" id="JAUOEM010000009">
    <property type="protein sequence ID" value="MDO5989558.1"/>
    <property type="molecule type" value="Genomic_DNA"/>
</dbReference>
<evidence type="ECO:0000259" key="5">
    <source>
        <dbReference type="PROSITE" id="PS51352"/>
    </source>
</evidence>
<dbReference type="Pfam" id="PF13905">
    <property type="entry name" value="Thioredoxin_8"/>
    <property type="match status" value="1"/>
</dbReference>
<dbReference type="InterPro" id="IPR050553">
    <property type="entry name" value="Thioredoxin_ResA/DsbE_sf"/>
</dbReference>
<keyword evidence="7" id="KW-1185">Reference proteome</keyword>
<accession>A0ABT8X797</accession>
<comment type="subcellular location">
    <subcellularLocation>
        <location evidence="1">Cell envelope</location>
    </subcellularLocation>
</comment>
<organism evidence="6 7">
    <name type="scientific">Flavivirga amylovorans</name>
    <dbReference type="NCBI Taxonomy" id="870486"/>
    <lineage>
        <taxon>Bacteria</taxon>
        <taxon>Pseudomonadati</taxon>
        <taxon>Bacteroidota</taxon>
        <taxon>Flavobacteriia</taxon>
        <taxon>Flavobacteriales</taxon>
        <taxon>Flavobacteriaceae</taxon>
        <taxon>Flavivirga</taxon>
    </lineage>
</organism>
<dbReference type="SUPFAM" id="SSF52833">
    <property type="entry name" value="Thioredoxin-like"/>
    <property type="match status" value="1"/>
</dbReference>
<evidence type="ECO:0000256" key="2">
    <source>
        <dbReference type="ARBA" id="ARBA00022748"/>
    </source>
</evidence>
<dbReference type="PANTHER" id="PTHR42852:SF6">
    <property type="entry name" value="THIOL:DISULFIDE INTERCHANGE PROTEIN DSBE"/>
    <property type="match status" value="1"/>
</dbReference>
<evidence type="ECO:0000256" key="3">
    <source>
        <dbReference type="ARBA" id="ARBA00023157"/>
    </source>
</evidence>
<gene>
    <name evidence="6" type="ORF">Q4Q39_19305</name>
</gene>
<dbReference type="PROSITE" id="PS51352">
    <property type="entry name" value="THIOREDOXIN_2"/>
    <property type="match status" value="1"/>
</dbReference>
<sequence>MKKSLIITFLLGFVCINTFAQKVIENPEYGFSSVPGTIVKVELLDTSTVLHFHLKMRHGSRFFIPKQSYIQDLNGGDKLFITKTEGTKLGKWNVVPESGENSYSLHFPKLNKNVKAIDFGEANEGGDWKVYDIVINEDKSILRLPKALRGNWMLTDGSNQWHYGLYSKRAVIDKTIWKYKSIEVKGKKYTIVLEKGSTIKTVYAKLLKNDKVGFGESRKKSQSYSLKKVNNPNYKLANNVEYTEPIFNLDSTTYSGFVKGFTTRAEQKTGTIHINNAFSGHQDSYLIKIADDGSFSVKFPITHPQSAFVRMPNGAYSVFVEPGKETFHCIDGKESFFMGDCAQVNSDLQALEFIKYFNSRKTRENIGITSPEDYKKVCLDVRDKELNTLKEYANNHFVSAKAFQIKNIQIELTAYQNALGYGMSRRSLKRQNEKAKSDKKKKPFKDFKVHEDYYDFIPKDIINNKLALLSNDYYFFVNRLIYADLFKVNQSSRATFTEFADWLQKNNRELTVEELEMVEMSKQIQTSEILKKEEAFRKVHGKSEQAFYKKHKEDMKAYRDYLKENDLKPKHGHFLVNMAEYIKSKGEKLSNEEMKMVEAVKIMKTKEEFEKERIFYETYGEVTKRFYKKYGKSFSDVSRYKYYSDRDNKIKAYFGKSDAFLYDVIRFQRASKRLEDYKVYTDNELVRVQSEIKDPFLANYLSVENERTKANIETNKTKGGYTVNEVNKTEGDELFDSMIEKFKGKVVYVDFWATWCRPCKSGIKRIAPLKETMKNDDVVFLYITNQTSPEDTWKNAIANIKGEHYRVSTDEWNYLTEKFNISGIPHYVLVNKKGRVVNPKMGHSSNAKLKTIFNTEIQK</sequence>
<dbReference type="PANTHER" id="PTHR42852">
    <property type="entry name" value="THIOL:DISULFIDE INTERCHANGE PROTEIN DSBE"/>
    <property type="match status" value="1"/>
</dbReference>
<protein>
    <submittedName>
        <fullName evidence="6">TlpA disulfide reductase family protein</fullName>
    </submittedName>
</protein>
<evidence type="ECO:0000256" key="4">
    <source>
        <dbReference type="ARBA" id="ARBA00023284"/>
    </source>
</evidence>
<evidence type="ECO:0000313" key="7">
    <source>
        <dbReference type="Proteomes" id="UP001176891"/>
    </source>
</evidence>
<dbReference type="CDD" id="cd02966">
    <property type="entry name" value="TlpA_like_family"/>
    <property type="match status" value="1"/>
</dbReference>
<dbReference type="InterPro" id="IPR013766">
    <property type="entry name" value="Thioredoxin_domain"/>
</dbReference>
<name>A0ABT8X797_9FLAO</name>
<keyword evidence="3" id="KW-1015">Disulfide bond</keyword>
<feature type="domain" description="Thioredoxin" evidence="5">
    <location>
        <begin position="712"/>
        <end position="859"/>
    </location>
</feature>
<dbReference type="InterPro" id="IPR036249">
    <property type="entry name" value="Thioredoxin-like_sf"/>
</dbReference>
<dbReference type="Gene3D" id="3.40.30.10">
    <property type="entry name" value="Glutaredoxin"/>
    <property type="match status" value="1"/>
</dbReference>
<reference evidence="6" key="1">
    <citation type="submission" date="2023-07" db="EMBL/GenBank/DDBJ databases">
        <title>Two novel species in the genus Flavivirga.</title>
        <authorList>
            <person name="Kwon K."/>
        </authorList>
    </citation>
    <scope>NUCLEOTIDE SEQUENCE</scope>
    <source>
        <strain evidence="6">KACC 14157</strain>
    </source>
</reference>
<proteinExistence type="predicted"/>
<dbReference type="RefSeq" id="WP_303284221.1">
    <property type="nucleotide sequence ID" value="NZ_BAABCZ010000001.1"/>
</dbReference>
<evidence type="ECO:0000313" key="6">
    <source>
        <dbReference type="EMBL" id="MDO5989558.1"/>
    </source>
</evidence>